<gene>
    <name evidence="8 11" type="primary">rpsT</name>
    <name evidence="11" type="ORF">AAE961_04185</name>
    <name evidence="10" type="ORF">V7S74_01050</name>
</gene>
<dbReference type="Pfam" id="PF01649">
    <property type="entry name" value="Ribosomal_S20p"/>
    <property type="match status" value="1"/>
</dbReference>
<organism evidence="11 12">
    <name type="scientific">Aquirufa novilacunae</name>
    <dbReference type="NCBI Taxonomy" id="3139305"/>
    <lineage>
        <taxon>Bacteria</taxon>
        <taxon>Pseudomonadati</taxon>
        <taxon>Bacteroidota</taxon>
        <taxon>Cytophagia</taxon>
        <taxon>Cytophagales</taxon>
        <taxon>Flectobacillaceae</taxon>
        <taxon>Aquirufa</taxon>
    </lineage>
</organism>
<dbReference type="Gene3D" id="1.20.58.110">
    <property type="entry name" value="Ribosomal protein S20"/>
    <property type="match status" value="1"/>
</dbReference>
<proteinExistence type="inferred from homology"/>
<accession>A0ABW8U3D8</accession>
<dbReference type="InterPro" id="IPR002583">
    <property type="entry name" value="Ribosomal_bS20"/>
</dbReference>
<evidence type="ECO:0000256" key="6">
    <source>
        <dbReference type="ARBA" id="ARBA00023274"/>
    </source>
</evidence>
<feature type="region of interest" description="Disordered" evidence="9">
    <location>
        <begin position="1"/>
        <end position="25"/>
    </location>
</feature>
<keyword evidence="4 8" id="KW-0694">RNA-binding</keyword>
<dbReference type="GO" id="GO:0005840">
    <property type="term" value="C:ribosome"/>
    <property type="evidence" value="ECO:0007669"/>
    <property type="project" value="UniProtKB-KW"/>
</dbReference>
<keyword evidence="3 8" id="KW-0699">rRNA-binding</keyword>
<dbReference type="RefSeq" id="WP_406776922.1">
    <property type="nucleotide sequence ID" value="NZ_JBEWZF010000001.1"/>
</dbReference>
<dbReference type="SUPFAM" id="SSF46992">
    <property type="entry name" value="Ribosomal protein S20"/>
    <property type="match status" value="1"/>
</dbReference>
<feature type="compositionally biased region" description="Basic residues" evidence="9">
    <location>
        <begin position="1"/>
        <end position="11"/>
    </location>
</feature>
<evidence type="ECO:0000313" key="13">
    <source>
        <dbReference type="Proteomes" id="UP001623559"/>
    </source>
</evidence>
<evidence type="ECO:0000313" key="11">
    <source>
        <dbReference type="EMBL" id="MFL0298063.1"/>
    </source>
</evidence>
<evidence type="ECO:0000256" key="5">
    <source>
        <dbReference type="ARBA" id="ARBA00022980"/>
    </source>
</evidence>
<evidence type="ECO:0000256" key="7">
    <source>
        <dbReference type="ARBA" id="ARBA00035136"/>
    </source>
</evidence>
<dbReference type="HAMAP" id="MF_00500">
    <property type="entry name" value="Ribosomal_bS20"/>
    <property type="match status" value="1"/>
</dbReference>
<sequence length="85" mass="9765">MANHKSALKRIRSNEAKRLRNRYQHKSTRTLIKKLRLTTDKSVVIELYKQVSSSLDKLAKKNIIHKNKAANQKSKLAKLVNKVAA</sequence>
<comment type="caution">
    <text evidence="11">The sequence shown here is derived from an EMBL/GenBank/DDBJ whole genome shotgun (WGS) entry which is preliminary data.</text>
</comment>
<comment type="similarity">
    <text evidence="2 8">Belongs to the bacterial ribosomal protein bS20 family.</text>
</comment>
<reference evidence="12 13" key="1">
    <citation type="submission" date="2024-07" db="EMBL/GenBank/DDBJ databases">
        <authorList>
            <person name="Pitt A."/>
            <person name="Hahn M.W."/>
        </authorList>
    </citation>
    <scope>NUCLEOTIDE SEQUENCE [LARGE SCALE GENOMIC DNA]</scope>
    <source>
        <strain evidence="10 13">2-AUSEE-184A6</strain>
        <strain evidence="11 12">2-BAHN-186B</strain>
    </source>
</reference>
<dbReference type="PANTHER" id="PTHR33398">
    <property type="entry name" value="30S RIBOSOMAL PROTEIN S20"/>
    <property type="match status" value="1"/>
</dbReference>
<comment type="function">
    <text evidence="1 8">Binds directly to 16S ribosomal RNA.</text>
</comment>
<evidence type="ECO:0000256" key="9">
    <source>
        <dbReference type="SAM" id="MobiDB-lite"/>
    </source>
</evidence>
<dbReference type="EMBL" id="JBEWZF010000001">
    <property type="protein sequence ID" value="MFL0298063.1"/>
    <property type="molecule type" value="Genomic_DNA"/>
</dbReference>
<evidence type="ECO:0000313" key="12">
    <source>
        <dbReference type="Proteomes" id="UP001623553"/>
    </source>
</evidence>
<keyword evidence="12" id="KW-1185">Reference proteome</keyword>
<evidence type="ECO:0000256" key="8">
    <source>
        <dbReference type="HAMAP-Rule" id="MF_00500"/>
    </source>
</evidence>
<protein>
    <recommendedName>
        <fullName evidence="7 8">Small ribosomal subunit protein bS20</fullName>
    </recommendedName>
</protein>
<dbReference type="InterPro" id="IPR036510">
    <property type="entry name" value="Ribosomal_bS20_sf"/>
</dbReference>
<dbReference type="PANTHER" id="PTHR33398:SF1">
    <property type="entry name" value="SMALL RIBOSOMAL SUBUNIT PROTEIN BS20C"/>
    <property type="match status" value="1"/>
</dbReference>
<name>A0ABW8U3D8_9BACT</name>
<keyword evidence="6 8" id="KW-0687">Ribonucleoprotein</keyword>
<dbReference type="NCBIfam" id="TIGR00029">
    <property type="entry name" value="S20"/>
    <property type="match status" value="1"/>
</dbReference>
<dbReference type="EMBL" id="JBEWZG010000001">
    <property type="protein sequence ID" value="MFL0205320.1"/>
    <property type="molecule type" value="Genomic_DNA"/>
</dbReference>
<keyword evidence="5 8" id="KW-0689">Ribosomal protein</keyword>
<evidence type="ECO:0000313" key="10">
    <source>
        <dbReference type="EMBL" id="MFL0205320.1"/>
    </source>
</evidence>
<evidence type="ECO:0000256" key="1">
    <source>
        <dbReference type="ARBA" id="ARBA00003134"/>
    </source>
</evidence>
<evidence type="ECO:0000256" key="2">
    <source>
        <dbReference type="ARBA" id="ARBA00007634"/>
    </source>
</evidence>
<dbReference type="Proteomes" id="UP001623559">
    <property type="component" value="Unassembled WGS sequence"/>
</dbReference>
<dbReference type="Proteomes" id="UP001623553">
    <property type="component" value="Unassembled WGS sequence"/>
</dbReference>
<evidence type="ECO:0000256" key="4">
    <source>
        <dbReference type="ARBA" id="ARBA00022884"/>
    </source>
</evidence>
<evidence type="ECO:0000256" key="3">
    <source>
        <dbReference type="ARBA" id="ARBA00022730"/>
    </source>
</evidence>